<protein>
    <recommendedName>
        <fullName evidence="3">SnoaL-like domain-containing protein</fullName>
    </recommendedName>
</protein>
<evidence type="ECO:0008006" key="3">
    <source>
        <dbReference type="Google" id="ProtNLM"/>
    </source>
</evidence>
<name>A0A2S9YTW9_9BACT</name>
<dbReference type="EMBL" id="PVNL01000041">
    <property type="protein sequence ID" value="PRQ08536.1"/>
    <property type="molecule type" value="Genomic_DNA"/>
</dbReference>
<evidence type="ECO:0000313" key="2">
    <source>
        <dbReference type="Proteomes" id="UP000238823"/>
    </source>
</evidence>
<dbReference type="Proteomes" id="UP000238823">
    <property type="component" value="Unassembled WGS sequence"/>
</dbReference>
<dbReference type="AlphaFoldDB" id="A0A2S9YTW9"/>
<organism evidence="1 2">
    <name type="scientific">Enhygromyxa salina</name>
    <dbReference type="NCBI Taxonomy" id="215803"/>
    <lineage>
        <taxon>Bacteria</taxon>
        <taxon>Pseudomonadati</taxon>
        <taxon>Myxococcota</taxon>
        <taxon>Polyangia</taxon>
        <taxon>Nannocystales</taxon>
        <taxon>Nannocystaceae</taxon>
        <taxon>Enhygromyxa</taxon>
    </lineage>
</organism>
<reference evidence="1 2" key="1">
    <citation type="submission" date="2018-03" db="EMBL/GenBank/DDBJ databases">
        <title>Draft Genome Sequences of the Obligatory Marine Myxobacteria Enhygromyxa salina SWB007.</title>
        <authorList>
            <person name="Poehlein A."/>
            <person name="Moghaddam J.A."/>
            <person name="Harms H."/>
            <person name="Alanjari M."/>
            <person name="Koenig G.M."/>
            <person name="Daniel R."/>
            <person name="Schaeberle T.F."/>
        </authorList>
    </citation>
    <scope>NUCLEOTIDE SEQUENCE [LARGE SCALE GENOMIC DNA]</scope>
    <source>
        <strain evidence="1 2">SWB007</strain>
    </source>
</reference>
<accession>A0A2S9YTW9</accession>
<proteinExistence type="predicted"/>
<gene>
    <name evidence="1" type="ORF">ENSA7_18220</name>
</gene>
<comment type="caution">
    <text evidence="1">The sequence shown here is derived from an EMBL/GenBank/DDBJ whole genome shotgun (WGS) entry which is preliminary data.</text>
</comment>
<evidence type="ECO:0000313" key="1">
    <source>
        <dbReference type="EMBL" id="PRQ08536.1"/>
    </source>
</evidence>
<sequence>MYLLNLTLSLVWATLGWTGGPMVPVEATVTSNCAYVESGPVHKCESTVEDWRSFRALQDEHILNGTFTLPEIWEEFFSADVDQISFTPGEAPTLAQGSEAVRLASEQMGQIPIVDVIDHFTHVHVIDGHTVTETFDSTLVTDDSFPFDLRISGTEVAHRKGGQQDWKEDLVVVNVAFVPKAD</sequence>